<evidence type="ECO:0000256" key="1">
    <source>
        <dbReference type="SAM" id="MobiDB-lite"/>
    </source>
</evidence>
<dbReference type="EMBL" id="JBHSNS010000009">
    <property type="protein sequence ID" value="MFC5730584.1"/>
    <property type="molecule type" value="Genomic_DNA"/>
</dbReference>
<accession>A0ABW0ZM93</accession>
<sequence>MRSKRGVGEGQECLPFDLPPTRSVGRPDEEVHEPVRPPAAPDRVRLRLRTDALASRGWPAGTELLVEPAGRRPRRGDVVLTREGGRLKVGVFDLQLGRRVLRSDRGSTWLGASAEVVGVVTVAGAPLAGMPHVTGPPS</sequence>
<feature type="region of interest" description="Disordered" evidence="1">
    <location>
        <begin position="1"/>
        <end position="40"/>
    </location>
</feature>
<evidence type="ECO:0000313" key="3">
    <source>
        <dbReference type="Proteomes" id="UP001596072"/>
    </source>
</evidence>
<dbReference type="RefSeq" id="WP_136434654.1">
    <property type="nucleotide sequence ID" value="NZ_JBHSNS010000009.1"/>
</dbReference>
<reference evidence="3" key="1">
    <citation type="journal article" date="2019" name="Int. J. Syst. Evol. Microbiol.">
        <title>The Global Catalogue of Microorganisms (GCM) 10K type strain sequencing project: providing services to taxonomists for standard genome sequencing and annotation.</title>
        <authorList>
            <consortium name="The Broad Institute Genomics Platform"/>
            <consortium name="The Broad Institute Genome Sequencing Center for Infectious Disease"/>
            <person name="Wu L."/>
            <person name="Ma J."/>
        </authorList>
    </citation>
    <scope>NUCLEOTIDE SEQUENCE [LARGE SCALE GENOMIC DNA]</scope>
    <source>
        <strain evidence="3">YIM 94188</strain>
    </source>
</reference>
<organism evidence="2 3">
    <name type="scientific">Nocardioides vastitatis</name>
    <dbReference type="NCBI Taxonomy" id="2568655"/>
    <lineage>
        <taxon>Bacteria</taxon>
        <taxon>Bacillati</taxon>
        <taxon>Actinomycetota</taxon>
        <taxon>Actinomycetes</taxon>
        <taxon>Propionibacteriales</taxon>
        <taxon>Nocardioidaceae</taxon>
        <taxon>Nocardioides</taxon>
    </lineage>
</organism>
<feature type="compositionally biased region" description="Basic and acidic residues" evidence="1">
    <location>
        <begin position="25"/>
        <end position="35"/>
    </location>
</feature>
<protein>
    <recommendedName>
        <fullName evidence="4">Peptidase S24/S26A/S26B/S26C domain-containing protein</fullName>
    </recommendedName>
</protein>
<gene>
    <name evidence="2" type="ORF">ACFPQB_16810</name>
</gene>
<proteinExistence type="predicted"/>
<keyword evidence="3" id="KW-1185">Reference proteome</keyword>
<name>A0ABW0ZM93_9ACTN</name>
<dbReference type="Proteomes" id="UP001596072">
    <property type="component" value="Unassembled WGS sequence"/>
</dbReference>
<evidence type="ECO:0008006" key="4">
    <source>
        <dbReference type="Google" id="ProtNLM"/>
    </source>
</evidence>
<comment type="caution">
    <text evidence="2">The sequence shown here is derived from an EMBL/GenBank/DDBJ whole genome shotgun (WGS) entry which is preliminary data.</text>
</comment>
<evidence type="ECO:0000313" key="2">
    <source>
        <dbReference type="EMBL" id="MFC5730584.1"/>
    </source>
</evidence>